<protein>
    <recommendedName>
        <fullName evidence="7">DNA 3'-5' helicase</fullName>
        <ecNumber evidence="7">5.6.2.4</ecNumber>
    </recommendedName>
    <alternativeName>
        <fullName evidence="8">DNA 3'-5' helicase II</fullName>
    </alternativeName>
</protein>
<dbReference type="InterPro" id="IPR014017">
    <property type="entry name" value="DNA_helicase_UvrD-like_C"/>
</dbReference>
<dbReference type="NCBIfam" id="TIGR03776">
    <property type="entry name" value="RPE5"/>
    <property type="match status" value="1"/>
</dbReference>
<evidence type="ECO:0000256" key="11">
    <source>
        <dbReference type="SAM" id="Coils"/>
    </source>
</evidence>
<evidence type="ECO:0000256" key="6">
    <source>
        <dbReference type="ARBA" id="ARBA00034617"/>
    </source>
</evidence>
<evidence type="ECO:0000256" key="1">
    <source>
        <dbReference type="ARBA" id="ARBA00022741"/>
    </source>
</evidence>
<evidence type="ECO:0000256" key="8">
    <source>
        <dbReference type="ARBA" id="ARBA00034923"/>
    </source>
</evidence>
<dbReference type="PANTHER" id="PTHR11070">
    <property type="entry name" value="UVRD / RECB / PCRA DNA HELICASE FAMILY MEMBER"/>
    <property type="match status" value="1"/>
</dbReference>
<accession>A0ABM5MTH9</accession>
<keyword evidence="3 10" id="KW-0347">Helicase</keyword>
<keyword evidence="11" id="KW-0175">Coiled coil</keyword>
<comment type="catalytic activity">
    <reaction evidence="6">
        <text>Couples ATP hydrolysis with the unwinding of duplex DNA by translocating in the 3'-5' direction.</text>
        <dbReference type="EC" id="5.6.2.4"/>
    </reaction>
</comment>
<evidence type="ECO:0000313" key="14">
    <source>
        <dbReference type="EMBL" id="AFB20785.1"/>
    </source>
</evidence>
<comment type="catalytic activity">
    <reaction evidence="9">
        <text>ATP + H2O = ADP + phosphate + H(+)</text>
        <dbReference type="Rhea" id="RHEA:13065"/>
        <dbReference type="ChEBI" id="CHEBI:15377"/>
        <dbReference type="ChEBI" id="CHEBI:15378"/>
        <dbReference type="ChEBI" id="CHEBI:30616"/>
        <dbReference type="ChEBI" id="CHEBI:43474"/>
        <dbReference type="ChEBI" id="CHEBI:456216"/>
        <dbReference type="EC" id="5.6.2.4"/>
    </reaction>
</comment>
<feature type="domain" description="UvrD-like helicase ATP-binding" evidence="12">
    <location>
        <begin position="1"/>
        <end position="431"/>
    </location>
</feature>
<dbReference type="EMBL" id="CP003304">
    <property type="protein sequence ID" value="AFB20785.1"/>
    <property type="molecule type" value="Genomic_DNA"/>
</dbReference>
<feature type="domain" description="UvrD-like helicase C-terminal" evidence="13">
    <location>
        <begin position="432"/>
        <end position="771"/>
    </location>
</feature>
<evidence type="ECO:0000259" key="12">
    <source>
        <dbReference type="PROSITE" id="PS51198"/>
    </source>
</evidence>
<dbReference type="InterPro" id="IPR022438">
    <property type="entry name" value="RPE5"/>
</dbReference>
<dbReference type="EC" id="5.6.2.4" evidence="7"/>
<dbReference type="SUPFAM" id="SSF52540">
    <property type="entry name" value="P-loop containing nucleoside triphosphate hydrolases"/>
    <property type="match status" value="1"/>
</dbReference>
<keyword evidence="5" id="KW-0413">Isomerase</keyword>
<dbReference type="PROSITE" id="PS51198">
    <property type="entry name" value="UVRD_HELICASE_ATP_BIND"/>
    <property type="match status" value="1"/>
</dbReference>
<proteinExistence type="predicted"/>
<dbReference type="InterPro" id="IPR014016">
    <property type="entry name" value="UvrD-like_ATP-bd"/>
</dbReference>
<gene>
    <name evidence="14" type="ORF">RCA_01040</name>
</gene>
<keyword evidence="4 10" id="KW-0067">ATP-binding</keyword>
<keyword evidence="2 10" id="KW-0378">Hydrolase</keyword>
<evidence type="ECO:0000256" key="10">
    <source>
        <dbReference type="PROSITE-ProRule" id="PRU00560"/>
    </source>
</evidence>
<dbReference type="Gene3D" id="3.40.50.300">
    <property type="entry name" value="P-loop containing nucleotide triphosphate hydrolases"/>
    <property type="match status" value="3"/>
</dbReference>
<dbReference type="Proteomes" id="UP000007878">
    <property type="component" value="Chromosome"/>
</dbReference>
<dbReference type="Pfam" id="PF00580">
    <property type="entry name" value="UvrD-helicase"/>
    <property type="match status" value="1"/>
</dbReference>
<evidence type="ECO:0000256" key="7">
    <source>
        <dbReference type="ARBA" id="ARBA00034808"/>
    </source>
</evidence>
<evidence type="ECO:0000313" key="15">
    <source>
        <dbReference type="Proteomes" id="UP000007878"/>
    </source>
</evidence>
<dbReference type="Gene3D" id="1.10.486.10">
    <property type="entry name" value="PCRA, domain 4"/>
    <property type="match status" value="1"/>
</dbReference>
<dbReference type="PROSITE" id="PS51217">
    <property type="entry name" value="UVRD_HELICASE_CTER"/>
    <property type="match status" value="1"/>
</dbReference>
<dbReference type="GO" id="GO:0004386">
    <property type="term" value="F:helicase activity"/>
    <property type="evidence" value="ECO:0007669"/>
    <property type="project" value="UniProtKB-KW"/>
</dbReference>
<dbReference type="Pfam" id="PF13361">
    <property type="entry name" value="UvrD_C"/>
    <property type="match status" value="1"/>
</dbReference>
<evidence type="ECO:0000256" key="4">
    <source>
        <dbReference type="ARBA" id="ARBA00022840"/>
    </source>
</evidence>
<reference evidence="15" key="1">
    <citation type="submission" date="2012-02" db="EMBL/GenBank/DDBJ databases">
        <title>Complete genome sequence of Rickettsia parkeri strain Portsmouth.</title>
        <authorList>
            <person name="Johnson S.L."/>
            <person name="Munk A.C."/>
            <person name="Han S."/>
            <person name="Bruce D.C."/>
            <person name="Dasch G.A."/>
        </authorList>
    </citation>
    <scope>NUCLEOTIDE SEQUENCE [LARGE SCALE GENOMIC DNA]</scope>
    <source>
        <strain evidence="15">CA410</strain>
    </source>
</reference>
<evidence type="ECO:0000256" key="5">
    <source>
        <dbReference type="ARBA" id="ARBA00023235"/>
    </source>
</evidence>
<keyword evidence="15" id="KW-1185">Reference proteome</keyword>
<evidence type="ECO:0000259" key="13">
    <source>
        <dbReference type="PROSITE" id="PS51217"/>
    </source>
</evidence>
<sequence>MSNLQQEASDPKYSVWVSASAGTGKTKVLTDRFLRLLIKGVEPANILCLTFTNAAAVEMQARINSKLKYLSLCNVEKLEEELFLMLGNKPLQQELENAKTLYDKILNSNEPLNIYTIHAFCQKILKTCPLEAGITPEFKILEETKLQDIFLNIRNEIYLSDEHNDLMKILLNRFHEITLQDIFSEIIEQKIKFKKLFTHKTIPGEIQNKRLALGELNNIYDNVKNLFVKYDLEIEPKDFFFTKDGKKRKSLLSKELIRKYPKLLLELEKITSEIYHLDELRRIEELEYHTNLLTKLAYIILKKYDSYKEENNLLDYDDLIYYTEKLLNNKATHEWLLHKLESKINHILVDEAQDTTPTQWNIITTLITEFNAMDKPNNSIFIVGDDKQSIFSFQGADLRNFSLVNEQLKANLTKANKKFKNITLEYSYRSCAEILQFTHYVLQNIKSDYPNLFFPDNPLISSFRTHQGTVTVWPLVTSEKQEELFWALPEDYKNSKSAADLLIEQIVNFIKEKIESKEILPSICAMKSGYTKINLENSKEFVSQGAECILNVQCPSHSDYKNDSANFSNSSRISEKDFMILVRKRDEFSNNLIKELSKAKLKIEISDRINLKDHLSIMDLMSVAKFVLLPDDDLNLACLLKSPIIGINEQQLYELLINKKDQSLWDTLSLYLDIYEKLNSFIEIYKTSTAENFFTIVVNSLNLRELLNVYNGDDSDDMINELLTLSSNYANDIDNSLQGFVAWFENNNIYIKRNMEHSDKIRVMTVHGSKGLEAPIVILCDSTSLPVSSNKFIWNDNGEMFFSANAADTPQFLQELKEAEKLKDLQEYIRLLYVAMTRAKDHLIICGFSNKATTSENSWYKIAKQTFDKFFN</sequence>
<evidence type="ECO:0000256" key="2">
    <source>
        <dbReference type="ARBA" id="ARBA00022801"/>
    </source>
</evidence>
<feature type="coiled-coil region" evidence="11">
    <location>
        <begin position="398"/>
        <end position="425"/>
    </location>
</feature>
<dbReference type="InterPro" id="IPR027417">
    <property type="entry name" value="P-loop_NTPase"/>
</dbReference>
<evidence type="ECO:0000256" key="9">
    <source>
        <dbReference type="ARBA" id="ARBA00048988"/>
    </source>
</evidence>
<dbReference type="InterPro" id="IPR000212">
    <property type="entry name" value="DNA_helicase_UvrD/REP"/>
</dbReference>
<feature type="binding site" evidence="10">
    <location>
        <begin position="19"/>
        <end position="26"/>
    </location>
    <ligand>
        <name>ATP</name>
        <dbReference type="ChEBI" id="CHEBI:30616"/>
    </ligand>
</feature>
<evidence type="ECO:0000256" key="3">
    <source>
        <dbReference type="ARBA" id="ARBA00022806"/>
    </source>
</evidence>
<name>A0ABM5MTH9_RICCA</name>
<dbReference type="PANTHER" id="PTHR11070:SF2">
    <property type="entry name" value="ATP-DEPENDENT DNA HELICASE SRS2"/>
    <property type="match status" value="1"/>
</dbReference>
<keyword evidence="1 10" id="KW-0547">Nucleotide-binding</keyword>
<organism evidence="14 15">
    <name type="scientific">Rickettsia canadensis str. CA410</name>
    <dbReference type="NCBI Taxonomy" id="1105107"/>
    <lineage>
        <taxon>Bacteria</taxon>
        <taxon>Pseudomonadati</taxon>
        <taxon>Pseudomonadota</taxon>
        <taxon>Alphaproteobacteria</taxon>
        <taxon>Rickettsiales</taxon>
        <taxon>Rickettsiaceae</taxon>
        <taxon>Rickettsieae</taxon>
        <taxon>Rickettsia</taxon>
        <taxon>belli group</taxon>
    </lineage>
</organism>